<dbReference type="EMBL" id="JAMDMJ010000001">
    <property type="protein sequence ID" value="MCY9594342.1"/>
    <property type="molecule type" value="Genomic_DNA"/>
</dbReference>
<dbReference type="Proteomes" id="UP001527202">
    <property type="component" value="Unassembled WGS sequence"/>
</dbReference>
<reference evidence="1 2" key="1">
    <citation type="submission" date="2022-05" db="EMBL/GenBank/DDBJ databases">
        <title>Genome Sequencing of Bee-Associated Microbes.</title>
        <authorList>
            <person name="Dunlap C."/>
        </authorList>
    </citation>
    <scope>NUCLEOTIDE SEQUENCE [LARGE SCALE GENOMIC DNA]</scope>
    <source>
        <strain evidence="1 2">NRRL B-23120</strain>
    </source>
</reference>
<evidence type="ECO:0000313" key="1">
    <source>
        <dbReference type="EMBL" id="MCY9594342.1"/>
    </source>
</evidence>
<name>A0ABT4F755_9BACL</name>
<sequence>MHIKKSALGQRALDLGLLKDPGWLERLDEQVPLWVVLEIAFQLMETMDPPTTSYD</sequence>
<accession>A0ABT4F755</accession>
<gene>
    <name evidence="1" type="ORF">M5X16_00935</name>
</gene>
<organism evidence="1 2">
    <name type="scientific">Paenibacillus chitinolyticus</name>
    <dbReference type="NCBI Taxonomy" id="79263"/>
    <lineage>
        <taxon>Bacteria</taxon>
        <taxon>Bacillati</taxon>
        <taxon>Bacillota</taxon>
        <taxon>Bacilli</taxon>
        <taxon>Bacillales</taxon>
        <taxon>Paenibacillaceae</taxon>
        <taxon>Paenibacillus</taxon>
    </lineage>
</organism>
<keyword evidence="2" id="KW-1185">Reference proteome</keyword>
<protein>
    <submittedName>
        <fullName evidence="1">Uncharacterized protein</fullName>
    </submittedName>
</protein>
<evidence type="ECO:0000313" key="2">
    <source>
        <dbReference type="Proteomes" id="UP001527202"/>
    </source>
</evidence>
<comment type="caution">
    <text evidence="1">The sequence shown here is derived from an EMBL/GenBank/DDBJ whole genome shotgun (WGS) entry which is preliminary data.</text>
</comment>
<dbReference type="GeneID" id="95379011"/>
<proteinExistence type="predicted"/>
<dbReference type="RefSeq" id="WP_009675479.1">
    <property type="nucleotide sequence ID" value="NZ_BQWH01000016.1"/>
</dbReference>